<dbReference type="NCBIfam" id="TIGR02996">
    <property type="entry name" value="rpt_mate_G_obs"/>
    <property type="match status" value="1"/>
</dbReference>
<protein>
    <recommendedName>
        <fullName evidence="3">Repeat-companion domain protein</fullName>
    </recommendedName>
</protein>
<dbReference type="RefSeq" id="WP_162666690.1">
    <property type="nucleotide sequence ID" value="NZ_LR593886.1"/>
</dbReference>
<name>A0A6P2CTM8_9BACT</name>
<keyword evidence="2" id="KW-1185">Reference proteome</keyword>
<dbReference type="KEGG" id="gms:SOIL9_59780"/>
<proteinExistence type="predicted"/>
<dbReference type="InterPro" id="IPR032675">
    <property type="entry name" value="LRR_dom_sf"/>
</dbReference>
<dbReference type="InterPro" id="IPR001611">
    <property type="entry name" value="Leu-rich_rpt"/>
</dbReference>
<dbReference type="AlphaFoldDB" id="A0A6P2CTM8"/>
<accession>A0A6P2CTM8</accession>
<dbReference type="EMBL" id="LR593886">
    <property type="protein sequence ID" value="VTR91736.1"/>
    <property type="molecule type" value="Genomic_DNA"/>
</dbReference>
<evidence type="ECO:0000313" key="2">
    <source>
        <dbReference type="Proteomes" id="UP000464178"/>
    </source>
</evidence>
<dbReference type="SUPFAM" id="SSF52047">
    <property type="entry name" value="RNI-like"/>
    <property type="match status" value="1"/>
</dbReference>
<evidence type="ECO:0000313" key="1">
    <source>
        <dbReference type="EMBL" id="VTR91736.1"/>
    </source>
</evidence>
<organism evidence="1 2">
    <name type="scientific">Gemmata massiliana</name>
    <dbReference type="NCBI Taxonomy" id="1210884"/>
    <lineage>
        <taxon>Bacteria</taxon>
        <taxon>Pseudomonadati</taxon>
        <taxon>Planctomycetota</taxon>
        <taxon>Planctomycetia</taxon>
        <taxon>Gemmatales</taxon>
        <taxon>Gemmataceae</taxon>
        <taxon>Gemmata</taxon>
    </lineage>
</organism>
<reference evidence="1 2" key="1">
    <citation type="submission" date="2019-05" db="EMBL/GenBank/DDBJ databases">
        <authorList>
            <consortium name="Science for Life Laboratories"/>
        </authorList>
    </citation>
    <scope>NUCLEOTIDE SEQUENCE [LARGE SCALE GENOMIC DNA]</scope>
    <source>
        <strain evidence="1">Soil9</strain>
    </source>
</reference>
<dbReference type="InterPro" id="IPR014338">
    <property type="entry name" value="CHP02996_rpt-companion-dom"/>
</dbReference>
<evidence type="ECO:0008006" key="3">
    <source>
        <dbReference type="Google" id="ProtNLM"/>
    </source>
</evidence>
<dbReference type="Pfam" id="PF13516">
    <property type="entry name" value="LRR_6"/>
    <property type="match status" value="2"/>
</dbReference>
<dbReference type="Proteomes" id="UP000464178">
    <property type="component" value="Chromosome"/>
</dbReference>
<sequence length="409" mass="44883">MNDGDALHAAILARPEEDTPRLAYADWLDENATSDAAHAHATFIRLHIEWDRRPTDAPPNESLKHRLIAAWQASNLLAKSLIGDLPHVYHRGFLAGVQFGDDRVRERVEAAFSVAPIRMADFYLTGESDAEWLAGSPLLTRLAGLSCEGATGIVGRVVASPYLANLDLVHLEVPYPDEPAAARFVASGGHLRNLTVLDFDGSQIENDGLMALASAGHLGTVRKLTVRSDNRTSHFLGESGIRALINSQSLTGLTHLGFCDCQLDGPALLQLLRWKGLSGLTELDLSFTDLQGEDIVTLAQCRQLKNLRRLCLDAFSLTDESVNALASAPWLPALRQLWIEAREEYGDGEDQTVGLLDGLAERLGARLVMPAKGELAFLLSPVGEADQIWQRLRRHRYRDEDALGLLRIL</sequence>
<gene>
    <name evidence="1" type="ORF">SOIL9_59780</name>
</gene>
<dbReference type="Gene3D" id="3.80.10.10">
    <property type="entry name" value="Ribonuclease Inhibitor"/>
    <property type="match status" value="1"/>
</dbReference>